<organism evidence="2 3">
    <name type="scientific">Nonomuraea africana</name>
    <dbReference type="NCBI Taxonomy" id="46171"/>
    <lineage>
        <taxon>Bacteria</taxon>
        <taxon>Bacillati</taxon>
        <taxon>Actinomycetota</taxon>
        <taxon>Actinomycetes</taxon>
        <taxon>Streptosporangiales</taxon>
        <taxon>Streptosporangiaceae</taxon>
        <taxon>Nonomuraea</taxon>
    </lineage>
</organism>
<feature type="compositionally biased region" description="Basic and acidic residues" evidence="1">
    <location>
        <begin position="117"/>
        <end position="129"/>
    </location>
</feature>
<name>A0ABR9KQB2_9ACTN</name>
<sequence>MSITLSEQDTLTLRIAAWGAVSLMSAAGAAGSAHKAGTAGSIALTAATGPVGHVLAKAPKHKDLSGKSVAELADTVLPALTSAMSLLNKQDPAEAGNFRSTVLVAAEAAAQAGDPAQPHHDRHDPQDHRSSRRRLTGRRPGLLRRTQKDGYVSLPTARTPRRRLPRGRDRGRGGSRRLRDGGAGDHGLGRGHPAGLLLRRRNP</sequence>
<evidence type="ECO:0008006" key="4">
    <source>
        <dbReference type="Google" id="ProtNLM"/>
    </source>
</evidence>
<accession>A0ABR9KQB2</accession>
<dbReference type="EMBL" id="JADBEF010000001">
    <property type="protein sequence ID" value="MBE1563955.1"/>
    <property type="molecule type" value="Genomic_DNA"/>
</dbReference>
<feature type="compositionally biased region" description="Basic and acidic residues" evidence="1">
    <location>
        <begin position="166"/>
        <end position="183"/>
    </location>
</feature>
<proteinExistence type="predicted"/>
<gene>
    <name evidence="2" type="ORF">H4W81_006734</name>
</gene>
<reference evidence="2 3" key="1">
    <citation type="submission" date="2020-10" db="EMBL/GenBank/DDBJ databases">
        <title>Sequencing the genomes of 1000 actinobacteria strains.</title>
        <authorList>
            <person name="Klenk H.-P."/>
        </authorList>
    </citation>
    <scope>NUCLEOTIDE SEQUENCE [LARGE SCALE GENOMIC DNA]</scope>
    <source>
        <strain evidence="2 3">DSM 43748</strain>
    </source>
</reference>
<dbReference type="Proteomes" id="UP000661607">
    <property type="component" value="Unassembled WGS sequence"/>
</dbReference>
<dbReference type="RefSeq" id="WP_225958912.1">
    <property type="nucleotide sequence ID" value="NZ_BAAASY010000024.1"/>
</dbReference>
<keyword evidence="3" id="KW-1185">Reference proteome</keyword>
<feature type="region of interest" description="Disordered" evidence="1">
    <location>
        <begin position="109"/>
        <end position="203"/>
    </location>
</feature>
<evidence type="ECO:0000256" key="1">
    <source>
        <dbReference type="SAM" id="MobiDB-lite"/>
    </source>
</evidence>
<evidence type="ECO:0000313" key="2">
    <source>
        <dbReference type="EMBL" id="MBE1563955.1"/>
    </source>
</evidence>
<protein>
    <recommendedName>
        <fullName evidence="4">DAK2 domain-containing protein</fullName>
    </recommendedName>
</protein>
<comment type="caution">
    <text evidence="2">The sequence shown here is derived from an EMBL/GenBank/DDBJ whole genome shotgun (WGS) entry which is preliminary data.</text>
</comment>
<evidence type="ECO:0000313" key="3">
    <source>
        <dbReference type="Proteomes" id="UP000661607"/>
    </source>
</evidence>